<protein>
    <submittedName>
        <fullName evidence="1">Uncharacterized protein</fullName>
    </submittedName>
</protein>
<accession>A0AAV4XZH6</accession>
<dbReference type="AlphaFoldDB" id="A0AAV4XZH6"/>
<dbReference type="Proteomes" id="UP001054945">
    <property type="component" value="Unassembled WGS sequence"/>
</dbReference>
<evidence type="ECO:0000313" key="2">
    <source>
        <dbReference type="Proteomes" id="UP001054945"/>
    </source>
</evidence>
<keyword evidence="2" id="KW-1185">Reference proteome</keyword>
<evidence type="ECO:0000313" key="1">
    <source>
        <dbReference type="EMBL" id="GIZ00507.1"/>
    </source>
</evidence>
<dbReference type="EMBL" id="BPLR01018545">
    <property type="protein sequence ID" value="GIZ00507.1"/>
    <property type="molecule type" value="Genomic_DNA"/>
</dbReference>
<comment type="caution">
    <text evidence="1">The sequence shown here is derived from an EMBL/GenBank/DDBJ whole genome shotgun (WGS) entry which is preliminary data.</text>
</comment>
<reference evidence="1 2" key="1">
    <citation type="submission" date="2021-06" db="EMBL/GenBank/DDBJ databases">
        <title>Caerostris extrusa draft genome.</title>
        <authorList>
            <person name="Kono N."/>
            <person name="Arakawa K."/>
        </authorList>
    </citation>
    <scope>NUCLEOTIDE SEQUENCE [LARGE SCALE GENOMIC DNA]</scope>
</reference>
<organism evidence="1 2">
    <name type="scientific">Caerostris extrusa</name>
    <name type="common">Bark spider</name>
    <name type="synonym">Caerostris bankana</name>
    <dbReference type="NCBI Taxonomy" id="172846"/>
    <lineage>
        <taxon>Eukaryota</taxon>
        <taxon>Metazoa</taxon>
        <taxon>Ecdysozoa</taxon>
        <taxon>Arthropoda</taxon>
        <taxon>Chelicerata</taxon>
        <taxon>Arachnida</taxon>
        <taxon>Araneae</taxon>
        <taxon>Araneomorphae</taxon>
        <taxon>Entelegynae</taxon>
        <taxon>Araneoidea</taxon>
        <taxon>Araneidae</taxon>
        <taxon>Caerostris</taxon>
    </lineage>
</organism>
<sequence>MNEAKKVKLLISPPSFGGIQCFQKTCPLRPSCGFKKAMELCRLRRSPKIKLKVTLSNFKHSKGSIVQELPGSLQPFPYLA</sequence>
<proteinExistence type="predicted"/>
<gene>
    <name evidence="1" type="ORF">CEXT_329351</name>
</gene>
<name>A0AAV4XZH6_CAEEX</name>